<evidence type="ECO:0000256" key="12">
    <source>
        <dbReference type="ARBA" id="ARBA00030193"/>
    </source>
</evidence>
<evidence type="ECO:0000256" key="5">
    <source>
        <dbReference type="ARBA" id="ARBA00011738"/>
    </source>
</evidence>
<comment type="pathway">
    <text evidence="3 14">Cofactor biosynthesis; tetrahydrofolate biosynthesis; 7,8-dihydrofolate from 2-amino-4-hydroxy-6-hydroxymethyl-7,8-dihydropteridine diphosphate and 4-aminobenzoate: step 1/2.</text>
</comment>
<evidence type="ECO:0000313" key="16">
    <source>
        <dbReference type="EMBL" id="MCL1141491.1"/>
    </source>
</evidence>
<gene>
    <name evidence="16" type="primary">folP</name>
    <name evidence="16" type="ORF">L2672_02075</name>
</gene>
<dbReference type="EC" id="2.5.1.15" evidence="6 14"/>
<dbReference type="Gene3D" id="3.20.20.20">
    <property type="entry name" value="Dihydropteroate synthase-like"/>
    <property type="match status" value="1"/>
</dbReference>
<keyword evidence="8 14" id="KW-0808">Transferase</keyword>
<dbReference type="RefSeq" id="WP_248994165.1">
    <property type="nucleotide sequence ID" value="NZ_JAKIKP010000001.1"/>
</dbReference>
<dbReference type="InterPro" id="IPR000489">
    <property type="entry name" value="Pterin-binding_dom"/>
</dbReference>
<comment type="catalytic activity">
    <reaction evidence="1">
        <text>(7,8-dihydropterin-6-yl)methyl diphosphate + 4-aminobenzoate = 7,8-dihydropteroate + diphosphate</text>
        <dbReference type="Rhea" id="RHEA:19949"/>
        <dbReference type="ChEBI" id="CHEBI:17836"/>
        <dbReference type="ChEBI" id="CHEBI:17839"/>
        <dbReference type="ChEBI" id="CHEBI:33019"/>
        <dbReference type="ChEBI" id="CHEBI:72950"/>
        <dbReference type="EC" id="2.5.1.15"/>
    </reaction>
</comment>
<evidence type="ECO:0000256" key="3">
    <source>
        <dbReference type="ARBA" id="ARBA00004763"/>
    </source>
</evidence>
<evidence type="ECO:0000256" key="11">
    <source>
        <dbReference type="ARBA" id="ARBA00022909"/>
    </source>
</evidence>
<comment type="cofactor">
    <cofactor evidence="2 14">
        <name>Mg(2+)</name>
        <dbReference type="ChEBI" id="CHEBI:18420"/>
    </cofactor>
</comment>
<reference evidence="16" key="1">
    <citation type="submission" date="2022-01" db="EMBL/GenBank/DDBJ databases">
        <title>Whole genome-based taxonomy of the Shewanellaceae.</title>
        <authorList>
            <person name="Martin-Rodriguez A.J."/>
        </authorList>
    </citation>
    <scope>NUCLEOTIDE SEQUENCE</scope>
    <source>
        <strain evidence="16">DSM 16422</strain>
    </source>
</reference>
<dbReference type="EMBL" id="JAKIKP010000001">
    <property type="protein sequence ID" value="MCL1141491.1"/>
    <property type="molecule type" value="Genomic_DNA"/>
</dbReference>
<dbReference type="GO" id="GO:0046654">
    <property type="term" value="P:tetrahydrofolate biosynthetic process"/>
    <property type="evidence" value="ECO:0007669"/>
    <property type="project" value="TreeGrafter"/>
</dbReference>
<proteinExistence type="inferred from homology"/>
<dbReference type="PROSITE" id="PS00792">
    <property type="entry name" value="DHPS_1"/>
    <property type="match status" value="1"/>
</dbReference>
<dbReference type="InterPro" id="IPR006390">
    <property type="entry name" value="DHP_synth_dom"/>
</dbReference>
<evidence type="ECO:0000256" key="7">
    <source>
        <dbReference type="ARBA" id="ARBA00016919"/>
    </source>
</evidence>
<evidence type="ECO:0000256" key="2">
    <source>
        <dbReference type="ARBA" id="ARBA00001946"/>
    </source>
</evidence>
<evidence type="ECO:0000256" key="13">
    <source>
        <dbReference type="ARBA" id="ARBA00053449"/>
    </source>
</evidence>
<dbReference type="FunFam" id="3.20.20.20:FF:000004">
    <property type="entry name" value="Dihydropteroate synthase"/>
    <property type="match status" value="1"/>
</dbReference>
<dbReference type="PROSITE" id="PS00793">
    <property type="entry name" value="DHPS_2"/>
    <property type="match status" value="1"/>
</dbReference>
<dbReference type="PANTHER" id="PTHR20941:SF1">
    <property type="entry name" value="FOLIC ACID SYNTHESIS PROTEIN FOL1"/>
    <property type="match status" value="1"/>
</dbReference>
<sequence length="277" mass="29990">MFTLTHGDKVLSLSSPVVMGIVNVTPDSFSDGGEFNQFEAACKHIDYIIQQGASIIDIGGESTRPGAKEVSLEQELQRVIPVIEYIAAHYDVWISIDTSKPEVMQQAVAAGANIINDVRALQLPGAIEMAASLKVPVCLMHMQGQPQNMQDNPNYDDVVADVDLFFQQRILACEAAGITRENIILDPGFGFGKTLAHNYRLLASIPALHQFHLPILVGLSRKSMIGDLLNRPASDRLAGSLAGALIAAQQGAQILRVHDVPETVDVLKVMSATMDYC</sequence>
<evidence type="ECO:0000256" key="8">
    <source>
        <dbReference type="ARBA" id="ARBA00022679"/>
    </source>
</evidence>
<evidence type="ECO:0000256" key="14">
    <source>
        <dbReference type="RuleBase" id="RU361205"/>
    </source>
</evidence>
<comment type="similarity">
    <text evidence="4 14">Belongs to the DHPS family.</text>
</comment>
<accession>A0A9X1ZH63</accession>
<dbReference type="GO" id="GO:0005829">
    <property type="term" value="C:cytosol"/>
    <property type="evidence" value="ECO:0007669"/>
    <property type="project" value="TreeGrafter"/>
</dbReference>
<protein>
    <recommendedName>
        <fullName evidence="7 14">Dihydropteroate synthase</fullName>
        <shortName evidence="14">DHPS</shortName>
        <ecNumber evidence="6 14">2.5.1.15</ecNumber>
    </recommendedName>
    <alternativeName>
        <fullName evidence="12 14">Dihydropteroate pyrophosphorylase</fullName>
    </alternativeName>
</protein>
<dbReference type="SUPFAM" id="SSF51717">
    <property type="entry name" value="Dihydropteroate synthetase-like"/>
    <property type="match status" value="1"/>
</dbReference>
<keyword evidence="17" id="KW-1185">Reference proteome</keyword>
<dbReference type="GO" id="GO:0004156">
    <property type="term" value="F:dihydropteroate synthase activity"/>
    <property type="evidence" value="ECO:0007669"/>
    <property type="project" value="UniProtKB-EC"/>
</dbReference>
<evidence type="ECO:0000256" key="1">
    <source>
        <dbReference type="ARBA" id="ARBA00000012"/>
    </source>
</evidence>
<dbReference type="GO" id="GO:0046656">
    <property type="term" value="P:folic acid biosynthetic process"/>
    <property type="evidence" value="ECO:0007669"/>
    <property type="project" value="UniProtKB-KW"/>
</dbReference>
<dbReference type="Proteomes" id="UP001139333">
    <property type="component" value="Unassembled WGS sequence"/>
</dbReference>
<dbReference type="InterPro" id="IPR011005">
    <property type="entry name" value="Dihydropteroate_synth-like_sf"/>
</dbReference>
<evidence type="ECO:0000256" key="4">
    <source>
        <dbReference type="ARBA" id="ARBA00009503"/>
    </source>
</evidence>
<keyword evidence="9 14" id="KW-0479">Metal-binding</keyword>
<dbReference type="GO" id="GO:0046872">
    <property type="term" value="F:metal ion binding"/>
    <property type="evidence" value="ECO:0007669"/>
    <property type="project" value="UniProtKB-KW"/>
</dbReference>
<dbReference type="PROSITE" id="PS50972">
    <property type="entry name" value="PTERIN_BINDING"/>
    <property type="match status" value="1"/>
</dbReference>
<keyword evidence="11 14" id="KW-0289">Folate biosynthesis</keyword>
<feature type="domain" description="Pterin-binding" evidence="15">
    <location>
        <begin position="16"/>
        <end position="268"/>
    </location>
</feature>
<organism evidence="16 17">
    <name type="scientific">Shewanella gaetbuli</name>
    <dbReference type="NCBI Taxonomy" id="220752"/>
    <lineage>
        <taxon>Bacteria</taxon>
        <taxon>Pseudomonadati</taxon>
        <taxon>Pseudomonadota</taxon>
        <taxon>Gammaproteobacteria</taxon>
        <taxon>Alteromonadales</taxon>
        <taxon>Shewanellaceae</taxon>
        <taxon>Shewanella</taxon>
    </lineage>
</organism>
<name>A0A9X1ZH63_9GAMM</name>
<evidence type="ECO:0000256" key="10">
    <source>
        <dbReference type="ARBA" id="ARBA00022842"/>
    </source>
</evidence>
<dbReference type="NCBIfam" id="TIGR01496">
    <property type="entry name" value="DHPS"/>
    <property type="match status" value="1"/>
</dbReference>
<dbReference type="InterPro" id="IPR045031">
    <property type="entry name" value="DHP_synth-like"/>
</dbReference>
<comment type="caution">
    <text evidence="16">The sequence shown here is derived from an EMBL/GenBank/DDBJ whole genome shotgun (WGS) entry which is preliminary data.</text>
</comment>
<comment type="subunit">
    <text evidence="5">Homodimer.</text>
</comment>
<evidence type="ECO:0000259" key="15">
    <source>
        <dbReference type="PROSITE" id="PS50972"/>
    </source>
</evidence>
<evidence type="ECO:0000313" key="17">
    <source>
        <dbReference type="Proteomes" id="UP001139333"/>
    </source>
</evidence>
<keyword evidence="10 14" id="KW-0460">Magnesium</keyword>
<evidence type="ECO:0000256" key="9">
    <source>
        <dbReference type="ARBA" id="ARBA00022723"/>
    </source>
</evidence>
<evidence type="ECO:0000256" key="6">
    <source>
        <dbReference type="ARBA" id="ARBA00012458"/>
    </source>
</evidence>
<dbReference type="CDD" id="cd00739">
    <property type="entry name" value="DHPS"/>
    <property type="match status" value="1"/>
</dbReference>
<dbReference type="AlphaFoldDB" id="A0A9X1ZH63"/>
<comment type="function">
    <text evidence="13 14">Catalyzes the condensation of para-aminobenzoate (pABA) with 6-hydroxymethyl-7,8-dihydropterin diphosphate (DHPt-PP) to form 7,8-dihydropteroate (H2Pte), the immediate precursor of folate derivatives.</text>
</comment>
<dbReference type="PANTHER" id="PTHR20941">
    <property type="entry name" value="FOLATE SYNTHESIS PROTEINS"/>
    <property type="match status" value="1"/>
</dbReference>
<dbReference type="Pfam" id="PF00809">
    <property type="entry name" value="Pterin_bind"/>
    <property type="match status" value="1"/>
</dbReference>